<protein>
    <submittedName>
        <fullName evidence="1">Uncharacterized protein</fullName>
    </submittedName>
</protein>
<dbReference type="AlphaFoldDB" id="A0A1W1DTU6"/>
<name>A0A1W1DTU6_9ZZZZ</name>
<proteinExistence type="predicted"/>
<reference evidence="1" key="1">
    <citation type="submission" date="2016-10" db="EMBL/GenBank/DDBJ databases">
        <authorList>
            <person name="de Groot N.N."/>
        </authorList>
    </citation>
    <scope>NUCLEOTIDE SEQUENCE</scope>
</reference>
<organism evidence="1">
    <name type="scientific">hydrothermal vent metagenome</name>
    <dbReference type="NCBI Taxonomy" id="652676"/>
    <lineage>
        <taxon>unclassified sequences</taxon>
        <taxon>metagenomes</taxon>
        <taxon>ecological metagenomes</taxon>
    </lineage>
</organism>
<sequence length="173" mass="18233">MISHLDESTISGTLEISGSEAIRFINRTMAALPSNMPSSMLMSTTCAPSSTCVRQISSASSYSSLRIKRLNLAEPVTLARSPTLINNDSSPILKASKPDRRHSGLISGICLGGSPSIASAMALIWSGVEPQQPPKILTKPDSAHSPTCSLMVIAPRSYSPNSFGRPAFGCAEV</sequence>
<dbReference type="EMBL" id="FPHX01000162">
    <property type="protein sequence ID" value="SFV85177.1"/>
    <property type="molecule type" value="Genomic_DNA"/>
</dbReference>
<accession>A0A1W1DTU6</accession>
<gene>
    <name evidence="1" type="ORF">MNB_SUP05-9-495</name>
</gene>
<evidence type="ECO:0000313" key="1">
    <source>
        <dbReference type="EMBL" id="SFV85177.1"/>
    </source>
</evidence>